<dbReference type="FunFam" id="2.40.10.10:FF:000068">
    <property type="entry name" value="transmembrane protease serine 2"/>
    <property type="match status" value="1"/>
</dbReference>
<protein>
    <recommendedName>
        <fullName evidence="9">Peptidase S1 domain-containing protein</fullName>
    </recommendedName>
</protein>
<evidence type="ECO:0000256" key="5">
    <source>
        <dbReference type="ARBA" id="ARBA00023180"/>
    </source>
</evidence>
<gene>
    <name evidence="10" type="ORF">OXX778_LOCUS12986</name>
</gene>
<evidence type="ECO:0000256" key="4">
    <source>
        <dbReference type="ARBA" id="ARBA00023157"/>
    </source>
</evidence>
<comment type="subcellular location">
    <subcellularLocation>
        <location evidence="1">Secreted</location>
    </subcellularLocation>
</comment>
<dbReference type="InterPro" id="IPR043504">
    <property type="entry name" value="Peptidase_S1_PA_chymotrypsin"/>
</dbReference>
<keyword evidence="4" id="KW-1015">Disulfide bond</keyword>
<comment type="caution">
    <text evidence="10">The sequence shown here is derived from an EMBL/GenBank/DDBJ whole genome shotgun (WGS) entry which is preliminary data.</text>
</comment>
<feature type="signal peptide" evidence="8">
    <location>
        <begin position="1"/>
        <end position="17"/>
    </location>
</feature>
<dbReference type="PRINTS" id="PR00722">
    <property type="entry name" value="CHYMOTRYPSIN"/>
</dbReference>
<dbReference type="InterPro" id="IPR001254">
    <property type="entry name" value="Trypsin_dom"/>
</dbReference>
<evidence type="ECO:0000256" key="3">
    <source>
        <dbReference type="ARBA" id="ARBA00022729"/>
    </source>
</evidence>
<dbReference type="Proteomes" id="UP000663879">
    <property type="component" value="Unassembled WGS sequence"/>
</dbReference>
<dbReference type="Pfam" id="PF00089">
    <property type="entry name" value="Trypsin"/>
    <property type="match status" value="1"/>
</dbReference>
<keyword evidence="7" id="KW-1133">Transmembrane helix</keyword>
<keyword evidence="11" id="KW-1185">Reference proteome</keyword>
<evidence type="ECO:0000313" key="11">
    <source>
        <dbReference type="Proteomes" id="UP000663879"/>
    </source>
</evidence>
<evidence type="ECO:0000256" key="6">
    <source>
        <dbReference type="RuleBase" id="RU363034"/>
    </source>
</evidence>
<evidence type="ECO:0000256" key="7">
    <source>
        <dbReference type="SAM" id="Phobius"/>
    </source>
</evidence>
<keyword evidence="7" id="KW-0812">Transmembrane</keyword>
<evidence type="ECO:0000256" key="8">
    <source>
        <dbReference type="SAM" id="SignalP"/>
    </source>
</evidence>
<keyword evidence="2" id="KW-0964">Secreted</keyword>
<dbReference type="EMBL" id="CAJNOC010002427">
    <property type="protein sequence ID" value="CAF0932506.1"/>
    <property type="molecule type" value="Genomic_DNA"/>
</dbReference>
<dbReference type="PROSITE" id="PS00134">
    <property type="entry name" value="TRYPSIN_HIS"/>
    <property type="match status" value="1"/>
</dbReference>
<name>A0A814BTF2_9BILA</name>
<sequence>MLLRIYIIYIIVKLSEAQTCPNSFTPPFCDECGLSSVAPNVRIVGGTEANPNSWPSIAFVEFTYKYDFNMITYTVTSRCGGTLINRDTIVTAAHCYLSTINRSDGSKIRVIPNKYFQTIESMYTVYLGLHDVRNRQFQFSVNSFTQHPNYRGGTENDIAIIRLRSTVTYNSLIQPGCLPYGKASVYPTTFNIDSWAAGWGTLSFKGPLANTLQNVRLTIVSGGSNSIIYAGDFNGGKDTCQGDSGGPLFIKDSFDGSQKYILVGITSFGVGCGTPGKYGGYTRVSAFLNWITETANADKSTLMNGNTYNHGLKINISLFLNFTSLTIFVIFTFLFNC</sequence>
<feature type="domain" description="Peptidase S1" evidence="9">
    <location>
        <begin position="43"/>
        <end position="296"/>
    </location>
</feature>
<accession>A0A814BTF2</accession>
<evidence type="ECO:0000259" key="9">
    <source>
        <dbReference type="PROSITE" id="PS50240"/>
    </source>
</evidence>
<dbReference type="CDD" id="cd00190">
    <property type="entry name" value="Tryp_SPc"/>
    <property type="match status" value="1"/>
</dbReference>
<keyword evidence="3 8" id="KW-0732">Signal</keyword>
<dbReference type="PROSITE" id="PS50240">
    <property type="entry name" value="TRYPSIN_DOM"/>
    <property type="match status" value="1"/>
</dbReference>
<dbReference type="InterPro" id="IPR018114">
    <property type="entry name" value="TRYPSIN_HIS"/>
</dbReference>
<keyword evidence="7" id="KW-0472">Membrane</keyword>
<keyword evidence="6" id="KW-0378">Hydrolase</keyword>
<dbReference type="InterPro" id="IPR001314">
    <property type="entry name" value="Peptidase_S1A"/>
</dbReference>
<dbReference type="InterPro" id="IPR033116">
    <property type="entry name" value="TRYPSIN_SER"/>
</dbReference>
<organism evidence="10 11">
    <name type="scientific">Brachionus calyciflorus</name>
    <dbReference type="NCBI Taxonomy" id="104777"/>
    <lineage>
        <taxon>Eukaryota</taxon>
        <taxon>Metazoa</taxon>
        <taxon>Spiralia</taxon>
        <taxon>Gnathifera</taxon>
        <taxon>Rotifera</taxon>
        <taxon>Eurotatoria</taxon>
        <taxon>Monogononta</taxon>
        <taxon>Pseudotrocha</taxon>
        <taxon>Ploima</taxon>
        <taxon>Brachionidae</taxon>
        <taxon>Brachionus</taxon>
    </lineage>
</organism>
<dbReference type="SUPFAM" id="SSF50494">
    <property type="entry name" value="Trypsin-like serine proteases"/>
    <property type="match status" value="1"/>
</dbReference>
<dbReference type="FunFam" id="2.40.10.10:FF:000054">
    <property type="entry name" value="Complement C1r subcomponent"/>
    <property type="match status" value="1"/>
</dbReference>
<reference evidence="10" key="1">
    <citation type="submission" date="2021-02" db="EMBL/GenBank/DDBJ databases">
        <authorList>
            <person name="Nowell W R."/>
        </authorList>
    </citation>
    <scope>NUCLEOTIDE SEQUENCE</scope>
    <source>
        <strain evidence="10">Ploen Becks lab</strain>
    </source>
</reference>
<dbReference type="PANTHER" id="PTHR24252">
    <property type="entry name" value="ACROSIN-RELATED"/>
    <property type="match status" value="1"/>
</dbReference>
<evidence type="ECO:0000256" key="2">
    <source>
        <dbReference type="ARBA" id="ARBA00022525"/>
    </source>
</evidence>
<dbReference type="SMART" id="SM00020">
    <property type="entry name" value="Tryp_SPc"/>
    <property type="match status" value="1"/>
</dbReference>
<dbReference type="InterPro" id="IPR009003">
    <property type="entry name" value="Peptidase_S1_PA"/>
</dbReference>
<keyword evidence="6" id="KW-0645">Protease</keyword>
<dbReference type="GO" id="GO:0006508">
    <property type="term" value="P:proteolysis"/>
    <property type="evidence" value="ECO:0007669"/>
    <property type="project" value="UniProtKB-KW"/>
</dbReference>
<proteinExistence type="predicted"/>
<evidence type="ECO:0000313" key="10">
    <source>
        <dbReference type="EMBL" id="CAF0932506.1"/>
    </source>
</evidence>
<dbReference type="AlphaFoldDB" id="A0A814BTF2"/>
<keyword evidence="5" id="KW-0325">Glycoprotein</keyword>
<dbReference type="Gene3D" id="2.40.10.10">
    <property type="entry name" value="Trypsin-like serine proteases"/>
    <property type="match status" value="1"/>
</dbReference>
<feature type="transmembrane region" description="Helical" evidence="7">
    <location>
        <begin position="316"/>
        <end position="335"/>
    </location>
</feature>
<feature type="chain" id="PRO_5032471403" description="Peptidase S1 domain-containing protein" evidence="8">
    <location>
        <begin position="18"/>
        <end position="337"/>
    </location>
</feature>
<dbReference type="GO" id="GO:0004252">
    <property type="term" value="F:serine-type endopeptidase activity"/>
    <property type="evidence" value="ECO:0007669"/>
    <property type="project" value="InterPro"/>
</dbReference>
<dbReference type="OrthoDB" id="10051896at2759"/>
<dbReference type="PANTHER" id="PTHR24252:SF10">
    <property type="entry name" value="SERINE PROTEASE 56"/>
    <property type="match status" value="1"/>
</dbReference>
<dbReference type="PROSITE" id="PS00135">
    <property type="entry name" value="TRYPSIN_SER"/>
    <property type="match status" value="1"/>
</dbReference>
<evidence type="ECO:0000256" key="1">
    <source>
        <dbReference type="ARBA" id="ARBA00004613"/>
    </source>
</evidence>
<dbReference type="GO" id="GO:0005576">
    <property type="term" value="C:extracellular region"/>
    <property type="evidence" value="ECO:0007669"/>
    <property type="project" value="UniProtKB-SubCell"/>
</dbReference>
<keyword evidence="6" id="KW-0720">Serine protease</keyword>